<gene>
    <name evidence="1" type="ORF">CA2015_2558</name>
</gene>
<dbReference type="AlphaFoldDB" id="A0A0H4PCL2"/>
<dbReference type="KEGG" id="camu:CA2015_2558"/>
<keyword evidence="2" id="KW-1185">Reference proteome</keyword>
<evidence type="ECO:0000313" key="2">
    <source>
        <dbReference type="Proteomes" id="UP000036520"/>
    </source>
</evidence>
<evidence type="ECO:0000313" key="1">
    <source>
        <dbReference type="EMBL" id="AKP51969.1"/>
    </source>
</evidence>
<name>A0A0H4PCL2_9BACT</name>
<sequence length="113" mass="13601">MGCLNWNGSFIESTYLLNKRVTSSHKQLLQSLQFTYFEMKKYNSQNIKRKIRFYSHFQSAKIPKKQLMTGFELRFYHLTIDFSTFDFNREYLNLEMIEVKMADDIASLRLLGY</sequence>
<dbReference type="STRING" id="320787.CA2015_2558"/>
<accession>A0A0H4PCL2</accession>
<dbReference type="EMBL" id="CP012040">
    <property type="protein sequence ID" value="AKP51969.1"/>
    <property type="molecule type" value="Genomic_DNA"/>
</dbReference>
<dbReference type="Proteomes" id="UP000036520">
    <property type="component" value="Chromosome"/>
</dbReference>
<protein>
    <submittedName>
        <fullName evidence="1">Uncharacterized protein</fullName>
    </submittedName>
</protein>
<organism evidence="1 2">
    <name type="scientific">Cyclobacterium amurskyense</name>
    <dbReference type="NCBI Taxonomy" id="320787"/>
    <lineage>
        <taxon>Bacteria</taxon>
        <taxon>Pseudomonadati</taxon>
        <taxon>Bacteroidota</taxon>
        <taxon>Cytophagia</taxon>
        <taxon>Cytophagales</taxon>
        <taxon>Cyclobacteriaceae</taxon>
        <taxon>Cyclobacterium</taxon>
    </lineage>
</organism>
<reference evidence="1 2" key="1">
    <citation type="submission" date="2015-07" db="EMBL/GenBank/DDBJ databases">
        <authorList>
            <person name="Kim K.M."/>
        </authorList>
    </citation>
    <scope>NUCLEOTIDE SEQUENCE [LARGE SCALE GENOMIC DNA]</scope>
    <source>
        <strain evidence="1 2">KCTC 12363</strain>
    </source>
</reference>
<proteinExistence type="predicted"/>